<evidence type="ECO:0000256" key="10">
    <source>
        <dbReference type="ARBA" id="ARBA00023180"/>
    </source>
</evidence>
<keyword evidence="19" id="KW-1185">Reference proteome</keyword>
<comment type="function">
    <text evidence="12">Required for bone modeling during late embryogenesis. Regulates type I collagen synthesis in osteoblasts during their postnatal maturation.</text>
</comment>
<dbReference type="Gene3D" id="2.60.120.260">
    <property type="entry name" value="Galactose-binding domain-like"/>
    <property type="match status" value="1"/>
</dbReference>
<evidence type="ECO:0000256" key="7">
    <source>
        <dbReference type="ARBA" id="ARBA00022989"/>
    </source>
</evidence>
<keyword evidence="3" id="KW-0812">Transmembrane</keyword>
<feature type="compositionally biased region" description="Low complexity" evidence="16">
    <location>
        <begin position="587"/>
        <end position="598"/>
    </location>
</feature>
<dbReference type="Pfam" id="PF07738">
    <property type="entry name" value="Sad1_UNC"/>
    <property type="match status" value="1"/>
</dbReference>
<feature type="region of interest" description="Disordered" evidence="16">
    <location>
        <begin position="491"/>
        <end position="519"/>
    </location>
</feature>
<feature type="compositionally biased region" description="Polar residues" evidence="16">
    <location>
        <begin position="655"/>
        <end position="665"/>
    </location>
</feature>
<reference evidence="18" key="2">
    <citation type="submission" date="2025-08" db="UniProtKB">
        <authorList>
            <consortium name="Ensembl"/>
        </authorList>
    </citation>
    <scope>IDENTIFICATION</scope>
</reference>
<dbReference type="PROSITE" id="PS51469">
    <property type="entry name" value="SUN"/>
    <property type="match status" value="1"/>
</dbReference>
<feature type="compositionally biased region" description="Low complexity" evidence="16">
    <location>
        <begin position="550"/>
        <end position="572"/>
    </location>
</feature>
<feature type="compositionally biased region" description="Polar residues" evidence="16">
    <location>
        <begin position="186"/>
        <end position="211"/>
    </location>
</feature>
<evidence type="ECO:0000256" key="15">
    <source>
        <dbReference type="ARBA" id="ARBA00081911"/>
    </source>
</evidence>
<dbReference type="AlphaFoldDB" id="A0AAY4AWN8"/>
<keyword evidence="2" id="KW-0597">Phosphoprotein</keyword>
<dbReference type="GO" id="GO:0034975">
    <property type="term" value="P:protein folding in endoplasmic reticulum"/>
    <property type="evidence" value="ECO:0007669"/>
    <property type="project" value="TreeGrafter"/>
</dbReference>
<dbReference type="GO" id="GO:0001503">
    <property type="term" value="P:ossification"/>
    <property type="evidence" value="ECO:0007669"/>
    <property type="project" value="UniProtKB-KW"/>
</dbReference>
<reference evidence="18" key="3">
    <citation type="submission" date="2025-09" db="UniProtKB">
        <authorList>
            <consortium name="Ensembl"/>
        </authorList>
    </citation>
    <scope>IDENTIFICATION</scope>
</reference>
<evidence type="ECO:0000256" key="12">
    <source>
        <dbReference type="ARBA" id="ARBA00055064"/>
    </source>
</evidence>
<evidence type="ECO:0000313" key="18">
    <source>
        <dbReference type="Ensembl" id="ENSDCDP00010012800.1"/>
    </source>
</evidence>
<organism evidence="18 19">
    <name type="scientific">Denticeps clupeoides</name>
    <name type="common">denticle herring</name>
    <dbReference type="NCBI Taxonomy" id="299321"/>
    <lineage>
        <taxon>Eukaryota</taxon>
        <taxon>Metazoa</taxon>
        <taxon>Chordata</taxon>
        <taxon>Craniata</taxon>
        <taxon>Vertebrata</taxon>
        <taxon>Euteleostomi</taxon>
        <taxon>Actinopterygii</taxon>
        <taxon>Neopterygii</taxon>
        <taxon>Teleostei</taxon>
        <taxon>Clupei</taxon>
        <taxon>Clupeiformes</taxon>
        <taxon>Denticipitoidei</taxon>
        <taxon>Denticipitidae</taxon>
        <taxon>Denticeps</taxon>
    </lineage>
</organism>
<feature type="region of interest" description="Disordered" evidence="16">
    <location>
        <begin position="134"/>
        <end position="300"/>
    </location>
</feature>
<dbReference type="InterPro" id="IPR045120">
    <property type="entry name" value="Suco/Slp1-like"/>
</dbReference>
<feature type="compositionally biased region" description="Basic and acidic residues" evidence="16">
    <location>
        <begin position="267"/>
        <end position="283"/>
    </location>
</feature>
<dbReference type="PANTHER" id="PTHR12953:SF0">
    <property type="entry name" value="SUN DOMAIN-CONTAINING OSSIFICATION FACTOR"/>
    <property type="match status" value="1"/>
</dbReference>
<feature type="domain" description="SUN" evidence="17">
    <location>
        <begin position="320"/>
        <end position="485"/>
    </location>
</feature>
<feature type="compositionally biased region" description="Low complexity" evidence="16">
    <location>
        <begin position="841"/>
        <end position="859"/>
    </location>
</feature>
<sequence>MVAATRHTSCLWFTAANQTPPFAHVTDPGSRRRLRLRSRTLLSWRGAPSGAGCSVTRRNDAAGRWRMKPRAPLLCLLSALLCWCPGGWVSCSEPDQGFQDSGPAETPEQGSHIQMKELLQAEDTWSSDPGLLTEERQKTTEPEPISADKAAGGKTEVALEEEVDLKPAQDQGQSHSQNLDLPPSEPHSSSRGAQNPDSDGTQLGSSSEQTRPPSPFASDPVDCEGGEALPPSGSVSNLPAPLENRSSLREQEGTQAETQETLGSPLMRRDKGSNVSRPLKDKGGGATENDTPVAKEAEDIPTFDEWRKKMMEVEKEKSQSVPMSFNGATHTLKKVQKNFNNYASVECGAKILSANSDAKSTSSILMENMDVYMLNPCSNKIWFVIELCEPIQVKQLDIANFELFSSTPKDFVVSISDRYPTNKWVKLGTFHAQDERIVQSFPLDEHLYAKYIKMFTKYIKVELLSHFGSEHFCPLSLVRVFGTSMVEEYEEISDPSERSEISEDDDDYPPGFSPTGRSQKNIIGSAKDAILNMVNNIAANVLGTGVEDGGNMTNPGVNGTNTTSSTLSSASTLPVENAQGAPDVEGSSTSPPETQPTPIVTLLPEEEEPRPDPSSLCCQQASGSSCCLAPALQELLLHYCAISQPAWQKGRRPQQPAQPVPTVSLSLERPRPSPTTTTDPSFYTDWRPTPPTDIPAASGPAVAPPADPGDLAPSLTSALTEASTPKETPTLNLQVPAALSEPKSERSSTLSESSTTSVSSTSCSTVLSSALPTEEQPCLPSEDPNLRTSMEESAVLPLTQAPAVSPGGTDAPPPSGTLQLNASLGSVDLLEESILEGQLLLSSSSSSSPEFSAELPGSNESGGGSLNSVHNSAQKESVFMRLNNRIKALEMNMSLSGRYLEQLSQRYRKQMEEMQKAFNKTIIKLQNTARVAEEQDQRQTESITVLQAQLENVTALVLSLSLRVTQLQIEVSDRQCYFLLCVSLSMLLGATLIYGYCRVSSSAHTHSKADLHKPYNYCSLDRSECEEVGVKRRASYPQLTPSTAGLGAVCEVDTASKPLNKKKRCKMKKAETLHASSLAAAPPLQPQSTTATEDVPKPAPPTTDQPSEGSSEGSSHSDDPSFCGIATCSRLCEGVAAPRGGVESRGFRRRRSRAPPACVVVEMLRSPQRSASTPGHIPTLQHLTGRGRDVGTGTLGVMAASGQS</sequence>
<keyword evidence="10" id="KW-0325">Glycoprotein</keyword>
<evidence type="ECO:0000256" key="4">
    <source>
        <dbReference type="ARBA" id="ARBA00022729"/>
    </source>
</evidence>
<feature type="compositionally biased region" description="Low complexity" evidence="16">
    <location>
        <begin position="747"/>
        <end position="769"/>
    </location>
</feature>
<keyword evidence="9" id="KW-0472">Membrane</keyword>
<feature type="region of interest" description="Disordered" evidence="16">
    <location>
        <begin position="801"/>
        <end position="820"/>
    </location>
</feature>
<dbReference type="PANTHER" id="PTHR12953">
    <property type="entry name" value="MEMBRANE PROTEIN CH1 RELATED"/>
    <property type="match status" value="1"/>
</dbReference>
<reference evidence="18 19" key="1">
    <citation type="submission" date="2020-06" db="EMBL/GenBank/DDBJ databases">
        <authorList>
            <consortium name="Wellcome Sanger Institute Data Sharing"/>
        </authorList>
    </citation>
    <scope>NUCLEOTIDE SEQUENCE [LARGE SCALE GENOMIC DNA]</scope>
</reference>
<feature type="region of interest" description="Disordered" evidence="16">
    <location>
        <begin position="649"/>
        <end position="786"/>
    </location>
</feature>
<evidence type="ECO:0000313" key="19">
    <source>
        <dbReference type="Proteomes" id="UP000694580"/>
    </source>
</evidence>
<keyword evidence="4" id="KW-0732">Signal</keyword>
<evidence type="ECO:0000256" key="14">
    <source>
        <dbReference type="ARBA" id="ARBA00075366"/>
    </source>
</evidence>
<keyword evidence="7" id="KW-1133">Transmembrane helix</keyword>
<feature type="region of interest" description="Disordered" evidence="16">
    <location>
        <begin position="550"/>
        <end position="598"/>
    </location>
</feature>
<dbReference type="InterPro" id="IPR012919">
    <property type="entry name" value="SUN_dom"/>
</dbReference>
<evidence type="ECO:0000256" key="2">
    <source>
        <dbReference type="ARBA" id="ARBA00022553"/>
    </source>
</evidence>
<evidence type="ECO:0000256" key="13">
    <source>
        <dbReference type="ARBA" id="ARBA00067685"/>
    </source>
</evidence>
<keyword evidence="1" id="KW-0217">Developmental protein</keyword>
<keyword evidence="6" id="KW-0892">Osteogenesis</keyword>
<keyword evidence="5" id="KW-0256">Endoplasmic reticulum</keyword>
<feature type="compositionally biased region" description="Polar residues" evidence="16">
    <location>
        <begin position="716"/>
        <end position="733"/>
    </location>
</feature>
<feature type="compositionally biased region" description="Low complexity" evidence="16">
    <location>
        <begin position="1076"/>
        <end position="1092"/>
    </location>
</feature>
<dbReference type="GeneTree" id="ENSGT00390000013502"/>
<protein>
    <recommendedName>
        <fullName evidence="13">SUN domain-containing ossification factor</fullName>
    </recommendedName>
    <alternativeName>
        <fullName evidence="15">Membrane protein CH1</fullName>
    </alternativeName>
    <alternativeName>
        <fullName evidence="14">SUN-like protein 1</fullName>
    </alternativeName>
</protein>
<feature type="region of interest" description="Disordered" evidence="16">
    <location>
        <begin position="1166"/>
        <end position="1189"/>
    </location>
</feature>
<gene>
    <name evidence="18" type="primary">FNBP4</name>
</gene>
<evidence type="ECO:0000256" key="8">
    <source>
        <dbReference type="ARBA" id="ARBA00023054"/>
    </source>
</evidence>
<evidence type="ECO:0000256" key="5">
    <source>
        <dbReference type="ARBA" id="ARBA00022824"/>
    </source>
</evidence>
<feature type="compositionally biased region" description="Polar residues" evidence="16">
    <location>
        <begin position="170"/>
        <end position="179"/>
    </location>
</feature>
<evidence type="ECO:0000256" key="11">
    <source>
        <dbReference type="ARBA" id="ARBA00034697"/>
    </source>
</evidence>
<dbReference type="FunFam" id="2.60.120.260:FF:000024">
    <property type="entry name" value="SUN domain containing ossification factor"/>
    <property type="match status" value="1"/>
</dbReference>
<dbReference type="Proteomes" id="UP000694580">
    <property type="component" value="Chromosome 4"/>
</dbReference>
<accession>A0AAY4AWN8</accession>
<keyword evidence="8" id="KW-0175">Coiled coil</keyword>
<name>A0AAY4AWN8_9TELE</name>
<evidence type="ECO:0000256" key="9">
    <source>
        <dbReference type="ARBA" id="ARBA00023136"/>
    </source>
</evidence>
<evidence type="ECO:0000256" key="16">
    <source>
        <dbReference type="SAM" id="MobiDB-lite"/>
    </source>
</evidence>
<evidence type="ECO:0000256" key="3">
    <source>
        <dbReference type="ARBA" id="ARBA00022692"/>
    </source>
</evidence>
<feature type="region of interest" description="Disordered" evidence="16">
    <location>
        <begin position="841"/>
        <end position="869"/>
    </location>
</feature>
<feature type="region of interest" description="Disordered" evidence="16">
    <location>
        <begin position="1076"/>
        <end position="1119"/>
    </location>
</feature>
<evidence type="ECO:0000256" key="6">
    <source>
        <dbReference type="ARBA" id="ARBA00022855"/>
    </source>
</evidence>
<dbReference type="GO" id="GO:0046850">
    <property type="term" value="P:regulation of bone remodeling"/>
    <property type="evidence" value="ECO:0007669"/>
    <property type="project" value="TreeGrafter"/>
</dbReference>
<dbReference type="Ensembl" id="ENSDCDT00010013497.1">
    <property type="protein sequence ID" value="ENSDCDP00010012800.1"/>
    <property type="gene ID" value="ENSDCDG00010005827.1"/>
</dbReference>
<evidence type="ECO:0000259" key="17">
    <source>
        <dbReference type="PROSITE" id="PS51469"/>
    </source>
</evidence>
<proteinExistence type="predicted"/>
<comment type="subcellular location">
    <subcellularLocation>
        <location evidence="11">Rough endoplasmic reticulum membrane</location>
        <topology evidence="11">Single-pass type I membrane protein</topology>
    </subcellularLocation>
</comment>
<evidence type="ECO:0000256" key="1">
    <source>
        <dbReference type="ARBA" id="ARBA00022473"/>
    </source>
</evidence>
<dbReference type="GO" id="GO:0030867">
    <property type="term" value="C:rough endoplasmic reticulum membrane"/>
    <property type="evidence" value="ECO:0007669"/>
    <property type="project" value="UniProtKB-SubCell"/>
</dbReference>